<keyword evidence="1" id="KW-1133">Transmembrane helix</keyword>
<feature type="transmembrane region" description="Helical" evidence="1">
    <location>
        <begin position="57"/>
        <end position="76"/>
    </location>
</feature>
<dbReference type="EMBL" id="UETB01000005">
    <property type="protein sequence ID" value="SSA41748.1"/>
    <property type="molecule type" value="Genomic_DNA"/>
</dbReference>
<feature type="transmembrane region" description="Helical" evidence="1">
    <location>
        <begin position="33"/>
        <end position="51"/>
    </location>
</feature>
<proteinExistence type="predicted"/>
<accession>A0A2Y9AEN9</accession>
<reference evidence="2 3" key="1">
    <citation type="submission" date="2016-10" db="EMBL/GenBank/DDBJ databases">
        <authorList>
            <person name="Cai Z."/>
        </authorList>
    </citation>
    <scope>NUCLEOTIDE SEQUENCE [LARGE SCALE GENOMIC DNA]</scope>
    <source>
        <strain evidence="2 3">CGMCC 1.10826</strain>
    </source>
</reference>
<keyword evidence="1" id="KW-0812">Transmembrane</keyword>
<dbReference type="Proteomes" id="UP000250222">
    <property type="component" value="Unassembled WGS sequence"/>
</dbReference>
<protein>
    <submittedName>
        <fullName evidence="2">Uncharacterized protein</fullName>
    </submittedName>
</protein>
<keyword evidence="3" id="KW-1185">Reference proteome</keyword>
<gene>
    <name evidence="2" type="ORF">SAMN05216184_10512</name>
</gene>
<organism evidence="2 3">
    <name type="scientific">Georgenia satyanarayanai</name>
    <dbReference type="NCBI Taxonomy" id="860221"/>
    <lineage>
        <taxon>Bacteria</taxon>
        <taxon>Bacillati</taxon>
        <taxon>Actinomycetota</taxon>
        <taxon>Actinomycetes</taxon>
        <taxon>Micrococcales</taxon>
        <taxon>Bogoriellaceae</taxon>
        <taxon>Georgenia</taxon>
    </lineage>
</organism>
<evidence type="ECO:0000313" key="2">
    <source>
        <dbReference type="EMBL" id="SSA41748.1"/>
    </source>
</evidence>
<keyword evidence="1" id="KW-0472">Membrane</keyword>
<dbReference type="AlphaFoldDB" id="A0A2Y9AEN9"/>
<evidence type="ECO:0000256" key="1">
    <source>
        <dbReference type="SAM" id="Phobius"/>
    </source>
</evidence>
<sequence>MVLTCLPLVEHFLSTTGSSLAPYCGTVKKRPNLTYLIIAFTFGVVGISGLATGRSELLAFLVLAVAFLIIGSNDGAERTRRKPRKGR</sequence>
<evidence type="ECO:0000313" key="3">
    <source>
        <dbReference type="Proteomes" id="UP000250222"/>
    </source>
</evidence>
<name>A0A2Y9AEN9_9MICO</name>